<dbReference type="AlphaFoldDB" id="A0AB34KEA2"/>
<keyword evidence="3" id="KW-0863">Zinc-finger</keyword>
<accession>A0AB34KEA2</accession>
<dbReference type="Proteomes" id="UP000803884">
    <property type="component" value="Unassembled WGS sequence"/>
</dbReference>
<dbReference type="PANTHER" id="PTHR46481">
    <property type="entry name" value="ZINC FINGER BED DOMAIN-CONTAINING PROTEIN 4"/>
    <property type="match status" value="1"/>
</dbReference>
<protein>
    <submittedName>
        <fullName evidence="6">Uncharacterized protein</fullName>
    </submittedName>
</protein>
<dbReference type="InterPro" id="IPR052035">
    <property type="entry name" value="ZnF_BED_domain_contain"/>
</dbReference>
<keyword evidence="2" id="KW-0479">Metal-binding</keyword>
<evidence type="ECO:0000256" key="2">
    <source>
        <dbReference type="ARBA" id="ARBA00022723"/>
    </source>
</evidence>
<name>A0AB34KEA2_9PEZI</name>
<keyword evidence="5" id="KW-0539">Nucleus</keyword>
<comment type="caution">
    <text evidence="6">The sequence shown here is derived from an EMBL/GenBank/DDBJ whole genome shotgun (WGS) entry which is preliminary data.</text>
</comment>
<evidence type="ECO:0000313" key="6">
    <source>
        <dbReference type="EMBL" id="KAL1582101.1"/>
    </source>
</evidence>
<dbReference type="RefSeq" id="XP_069225208.1">
    <property type="nucleotide sequence ID" value="XM_069377829.1"/>
</dbReference>
<dbReference type="PANTHER" id="PTHR46481:SF10">
    <property type="entry name" value="ZINC FINGER BED DOMAIN-CONTAINING PROTEIN 39"/>
    <property type="match status" value="1"/>
</dbReference>
<dbReference type="GO" id="GO:0008270">
    <property type="term" value="F:zinc ion binding"/>
    <property type="evidence" value="ECO:0007669"/>
    <property type="project" value="UniProtKB-KW"/>
</dbReference>
<dbReference type="SUPFAM" id="SSF53098">
    <property type="entry name" value="Ribonuclease H-like"/>
    <property type="match status" value="1"/>
</dbReference>
<comment type="subcellular location">
    <subcellularLocation>
        <location evidence="1">Nucleus</location>
    </subcellularLocation>
</comment>
<gene>
    <name evidence="6" type="ORF">WHR41_09225</name>
</gene>
<keyword evidence="7" id="KW-1185">Reference proteome</keyword>
<dbReference type="EMBL" id="JAAQHG020000067">
    <property type="protein sequence ID" value="KAL1582101.1"/>
    <property type="molecule type" value="Genomic_DNA"/>
</dbReference>
<sequence>MTSDTLLTSSATVRSSITATFKQKQEHLKNMLQSAKSRIHITTDTWHSPSSTELQAINAHFVDEHGQLRKALLNLAELEDGHSGRAVAKHVLQALAFYGVKGKTSWNPVDNRLRCLGRIINLAVQAFLFARNEEAVAEAERQPQRCKTDIDLEIAAGSIKEDGRGWSTILPLQKLHTLTSRLDRSDKLKLQFGKLAKGRTIHADNETRWNSWYFTIDSALKLQFEIAVQRSDQAL</sequence>
<evidence type="ECO:0000256" key="4">
    <source>
        <dbReference type="ARBA" id="ARBA00022833"/>
    </source>
</evidence>
<proteinExistence type="predicted"/>
<dbReference type="GO" id="GO:0005634">
    <property type="term" value="C:nucleus"/>
    <property type="evidence" value="ECO:0007669"/>
    <property type="project" value="UniProtKB-SubCell"/>
</dbReference>
<dbReference type="GeneID" id="96010667"/>
<evidence type="ECO:0000313" key="7">
    <source>
        <dbReference type="Proteomes" id="UP000803884"/>
    </source>
</evidence>
<evidence type="ECO:0000256" key="3">
    <source>
        <dbReference type="ARBA" id="ARBA00022771"/>
    </source>
</evidence>
<evidence type="ECO:0000256" key="5">
    <source>
        <dbReference type="ARBA" id="ARBA00023242"/>
    </source>
</evidence>
<organism evidence="6 7">
    <name type="scientific">Cladosporium halotolerans</name>
    <dbReference type="NCBI Taxonomy" id="1052096"/>
    <lineage>
        <taxon>Eukaryota</taxon>
        <taxon>Fungi</taxon>
        <taxon>Dikarya</taxon>
        <taxon>Ascomycota</taxon>
        <taxon>Pezizomycotina</taxon>
        <taxon>Dothideomycetes</taxon>
        <taxon>Dothideomycetidae</taxon>
        <taxon>Cladosporiales</taxon>
        <taxon>Cladosporiaceae</taxon>
        <taxon>Cladosporium</taxon>
    </lineage>
</organism>
<evidence type="ECO:0000256" key="1">
    <source>
        <dbReference type="ARBA" id="ARBA00004123"/>
    </source>
</evidence>
<dbReference type="InterPro" id="IPR012337">
    <property type="entry name" value="RNaseH-like_sf"/>
</dbReference>
<reference evidence="6 7" key="1">
    <citation type="journal article" date="2020" name="Microbiol. Resour. Announc.">
        <title>Draft Genome Sequence of a Cladosporium Species Isolated from the Mesophotic Ascidian Didemnum maculosum.</title>
        <authorList>
            <person name="Gioti A."/>
            <person name="Siaperas R."/>
            <person name="Nikolaivits E."/>
            <person name="Le Goff G."/>
            <person name="Ouazzani J."/>
            <person name="Kotoulas G."/>
            <person name="Topakas E."/>
        </authorList>
    </citation>
    <scope>NUCLEOTIDE SEQUENCE [LARGE SCALE GENOMIC DNA]</scope>
    <source>
        <strain evidence="6 7">TM138-S3</strain>
    </source>
</reference>
<keyword evidence="4" id="KW-0862">Zinc</keyword>